<dbReference type="InterPro" id="IPR057666">
    <property type="entry name" value="DrpA_SLOG"/>
</dbReference>
<comment type="similarity">
    <text evidence="1">Belongs to the DprA/Smf family.</text>
</comment>
<evidence type="ECO:0000256" key="2">
    <source>
        <dbReference type="SAM" id="MobiDB-lite"/>
    </source>
</evidence>
<dbReference type="Pfam" id="PF21102">
    <property type="entry name" value="DprA_N"/>
    <property type="match status" value="1"/>
</dbReference>
<evidence type="ECO:0000259" key="4">
    <source>
        <dbReference type="Pfam" id="PF17782"/>
    </source>
</evidence>
<dbReference type="PANTHER" id="PTHR43022:SF1">
    <property type="entry name" value="PROTEIN SMF"/>
    <property type="match status" value="1"/>
</dbReference>
<feature type="domain" description="Smf/DprA SLOG" evidence="3">
    <location>
        <begin position="91"/>
        <end position="297"/>
    </location>
</feature>
<comment type="caution">
    <text evidence="5">The sequence shown here is derived from an EMBL/GenBank/DDBJ whole genome shotgun (WGS) entry which is preliminary data.</text>
</comment>
<dbReference type="Gene3D" id="1.10.10.10">
    <property type="entry name" value="Winged helix-like DNA-binding domain superfamily/Winged helix DNA-binding domain"/>
    <property type="match status" value="1"/>
</dbReference>
<dbReference type="InterPro" id="IPR041614">
    <property type="entry name" value="DprA_WH"/>
</dbReference>
<organism evidence="5">
    <name type="scientific">marine sediment metagenome</name>
    <dbReference type="NCBI Taxonomy" id="412755"/>
    <lineage>
        <taxon>unclassified sequences</taxon>
        <taxon>metagenomes</taxon>
        <taxon>ecological metagenomes</taxon>
    </lineage>
</organism>
<dbReference type="EMBL" id="LAZR01000529">
    <property type="protein sequence ID" value="KKN65272.1"/>
    <property type="molecule type" value="Genomic_DNA"/>
</dbReference>
<accession>A0A0F9SS08</accession>
<dbReference type="GO" id="GO:0009294">
    <property type="term" value="P:DNA-mediated transformation"/>
    <property type="evidence" value="ECO:0007669"/>
    <property type="project" value="InterPro"/>
</dbReference>
<proteinExistence type="inferred from homology"/>
<evidence type="ECO:0000313" key="5">
    <source>
        <dbReference type="EMBL" id="KKN65272.1"/>
    </source>
</evidence>
<reference evidence="5" key="1">
    <citation type="journal article" date="2015" name="Nature">
        <title>Complex archaea that bridge the gap between prokaryotes and eukaryotes.</title>
        <authorList>
            <person name="Spang A."/>
            <person name="Saw J.H."/>
            <person name="Jorgensen S.L."/>
            <person name="Zaremba-Niedzwiedzka K."/>
            <person name="Martijn J."/>
            <person name="Lind A.E."/>
            <person name="van Eijk R."/>
            <person name="Schleper C."/>
            <person name="Guy L."/>
            <person name="Ettema T.J."/>
        </authorList>
    </citation>
    <scope>NUCLEOTIDE SEQUENCE</scope>
</reference>
<sequence length="383" mass="40485">MTDKDHNPSSITPPIPPTSEDESFARLRLLRSRRVGIATYNRLLAEHGSARRALAELPLIARAAGVVNYQTCPEAVVYAELRAAKTAGARLVMQGTPDYPRTLNDLNDAPPMLWIIGDAALLNRPKVSLVGARNASSLGTRMAKALARGLGDAGYVVVSGLARGVDAAAHLAALPSGTIAVQAGGVDVMYPVENTRLADNISQQGLRISEQPIGLQPMARHFPSRNRIIAGLSHATVIVEAAARSGSLITARDALDQGREVLAVPGHPFDARAAGCNMLIRDGATLVRDVADVIELLGPLKEDTGPAAQQRPVETPKSVAPDMRTTAAIHARILSRLGPSPIAEDQLIRDLKLAPASVTAVLVELELNGHVLRQSGGLISRTN</sequence>
<dbReference type="SUPFAM" id="SSF102405">
    <property type="entry name" value="MCP/YpsA-like"/>
    <property type="match status" value="1"/>
</dbReference>
<dbReference type="Pfam" id="PF17782">
    <property type="entry name" value="WHD_DprA"/>
    <property type="match status" value="1"/>
</dbReference>
<protein>
    <submittedName>
        <fullName evidence="5">Uncharacterized protein</fullName>
    </submittedName>
</protein>
<feature type="region of interest" description="Disordered" evidence="2">
    <location>
        <begin position="1"/>
        <end position="20"/>
    </location>
</feature>
<dbReference type="Pfam" id="PF02481">
    <property type="entry name" value="DNA_processg_A"/>
    <property type="match status" value="1"/>
</dbReference>
<evidence type="ECO:0000259" key="3">
    <source>
        <dbReference type="Pfam" id="PF02481"/>
    </source>
</evidence>
<evidence type="ECO:0000256" key="1">
    <source>
        <dbReference type="ARBA" id="ARBA00006525"/>
    </source>
</evidence>
<dbReference type="Gene3D" id="3.40.50.450">
    <property type="match status" value="1"/>
</dbReference>
<dbReference type="PANTHER" id="PTHR43022">
    <property type="entry name" value="PROTEIN SMF"/>
    <property type="match status" value="1"/>
</dbReference>
<name>A0A0F9SS08_9ZZZZ</name>
<dbReference type="NCBIfam" id="TIGR00732">
    <property type="entry name" value="dprA"/>
    <property type="match status" value="1"/>
</dbReference>
<dbReference type="AlphaFoldDB" id="A0A0F9SS08"/>
<dbReference type="InterPro" id="IPR003488">
    <property type="entry name" value="DprA"/>
</dbReference>
<gene>
    <name evidence="5" type="ORF">LCGC14_0483160</name>
</gene>
<feature type="domain" description="DprA winged helix" evidence="4">
    <location>
        <begin position="323"/>
        <end position="377"/>
    </location>
</feature>
<dbReference type="InterPro" id="IPR036388">
    <property type="entry name" value="WH-like_DNA-bd_sf"/>
</dbReference>